<dbReference type="EMBL" id="JARQZJ010000032">
    <property type="protein sequence ID" value="KAK9874507.1"/>
    <property type="molecule type" value="Genomic_DNA"/>
</dbReference>
<evidence type="ECO:0000256" key="1">
    <source>
        <dbReference type="SAM" id="MobiDB-lite"/>
    </source>
</evidence>
<organism evidence="2 3">
    <name type="scientific">Henosepilachna vigintioctopunctata</name>
    <dbReference type="NCBI Taxonomy" id="420089"/>
    <lineage>
        <taxon>Eukaryota</taxon>
        <taxon>Metazoa</taxon>
        <taxon>Ecdysozoa</taxon>
        <taxon>Arthropoda</taxon>
        <taxon>Hexapoda</taxon>
        <taxon>Insecta</taxon>
        <taxon>Pterygota</taxon>
        <taxon>Neoptera</taxon>
        <taxon>Endopterygota</taxon>
        <taxon>Coleoptera</taxon>
        <taxon>Polyphaga</taxon>
        <taxon>Cucujiformia</taxon>
        <taxon>Coccinelloidea</taxon>
        <taxon>Coccinellidae</taxon>
        <taxon>Epilachninae</taxon>
        <taxon>Epilachnini</taxon>
        <taxon>Henosepilachna</taxon>
    </lineage>
</organism>
<dbReference type="AlphaFoldDB" id="A0AAW1U1L4"/>
<name>A0AAW1U1L4_9CUCU</name>
<feature type="region of interest" description="Disordered" evidence="1">
    <location>
        <begin position="143"/>
        <end position="168"/>
    </location>
</feature>
<keyword evidence="3" id="KW-1185">Reference proteome</keyword>
<feature type="compositionally biased region" description="Basic and acidic residues" evidence="1">
    <location>
        <begin position="155"/>
        <end position="168"/>
    </location>
</feature>
<dbReference type="Proteomes" id="UP001431783">
    <property type="component" value="Unassembled WGS sequence"/>
</dbReference>
<protein>
    <submittedName>
        <fullName evidence="2">Uncharacterized protein</fullName>
    </submittedName>
</protein>
<sequence>MRDVKFLNQLIGSSKRMMRYVRSAKMKEDELVELKTEGYMVVAGKSIKDSNDVCLAGLTKSLEEDDQIDSLYRMSRNVLETMQQGTIVLHEKVTSPNKGGKGKQKYETEAVLIQRPESLSYAQMVSSLKKEIAHDRAIIEEIKSVRETKRRKSTSRNEKRKLPSGEYM</sequence>
<comment type="caution">
    <text evidence="2">The sequence shown here is derived from an EMBL/GenBank/DDBJ whole genome shotgun (WGS) entry which is preliminary data.</text>
</comment>
<evidence type="ECO:0000313" key="3">
    <source>
        <dbReference type="Proteomes" id="UP001431783"/>
    </source>
</evidence>
<proteinExistence type="predicted"/>
<accession>A0AAW1U1L4</accession>
<gene>
    <name evidence="2" type="ORF">WA026_005351</name>
</gene>
<reference evidence="2 3" key="1">
    <citation type="submission" date="2023-03" db="EMBL/GenBank/DDBJ databases">
        <title>Genome insight into feeding habits of ladybird beetles.</title>
        <authorList>
            <person name="Li H.-S."/>
            <person name="Huang Y.-H."/>
            <person name="Pang H."/>
        </authorList>
    </citation>
    <scope>NUCLEOTIDE SEQUENCE [LARGE SCALE GENOMIC DNA]</scope>
    <source>
        <strain evidence="2">SYSU_2023b</strain>
        <tissue evidence="2">Whole body</tissue>
    </source>
</reference>
<evidence type="ECO:0000313" key="2">
    <source>
        <dbReference type="EMBL" id="KAK9874507.1"/>
    </source>
</evidence>